<reference evidence="12" key="1">
    <citation type="journal article" date="2017" name="Nature">
        <title>The genome of Chenopodium quinoa.</title>
        <authorList>
            <person name="Jarvis D.E."/>
            <person name="Ho Y.S."/>
            <person name="Lightfoot D.J."/>
            <person name="Schmoeckel S.M."/>
            <person name="Li B."/>
            <person name="Borm T.J.A."/>
            <person name="Ohyanagi H."/>
            <person name="Mineta K."/>
            <person name="Michell C.T."/>
            <person name="Saber N."/>
            <person name="Kharbatia N.M."/>
            <person name="Rupper R.R."/>
            <person name="Sharp A.R."/>
            <person name="Dally N."/>
            <person name="Boughton B.A."/>
            <person name="Woo Y.H."/>
            <person name="Gao G."/>
            <person name="Schijlen E.G.W.M."/>
            <person name="Guo X."/>
            <person name="Momin A.A."/>
            <person name="Negrao S."/>
            <person name="Al-Babili S."/>
            <person name="Gehring C."/>
            <person name="Roessner U."/>
            <person name="Jung C."/>
            <person name="Murphy K."/>
            <person name="Arold S.T."/>
            <person name="Gojobori T."/>
            <person name="van der Linden C.G."/>
            <person name="van Loo E.N."/>
            <person name="Jellen E.N."/>
            <person name="Maughan P.J."/>
            <person name="Tester M."/>
        </authorList>
    </citation>
    <scope>NUCLEOTIDE SEQUENCE [LARGE SCALE GENOMIC DNA]</scope>
    <source>
        <strain evidence="12">cv. PI 614886</strain>
    </source>
</reference>
<dbReference type="SUPFAM" id="SSF52540">
    <property type="entry name" value="P-loop containing nucleoside triphosphate hydrolases"/>
    <property type="match status" value="3"/>
</dbReference>
<accession>A0A803L4L5</accession>
<feature type="transmembrane region" description="Helical" evidence="10">
    <location>
        <begin position="751"/>
        <end position="773"/>
    </location>
</feature>
<dbReference type="SMART" id="SM00382">
    <property type="entry name" value="AAA"/>
    <property type="match status" value="2"/>
</dbReference>
<feature type="transmembrane region" description="Helical" evidence="10">
    <location>
        <begin position="1846"/>
        <end position="1864"/>
    </location>
</feature>
<dbReference type="Pfam" id="PF08370">
    <property type="entry name" value="PDR_assoc"/>
    <property type="match status" value="2"/>
</dbReference>
<dbReference type="OMA" id="FLESIVW"/>
<dbReference type="EnsemblPlants" id="AUR62006804-RA">
    <property type="protein sequence ID" value="AUR62006804-RA:cds"/>
    <property type="gene ID" value="AUR62006804"/>
</dbReference>
<dbReference type="InterPro" id="IPR027417">
    <property type="entry name" value="P-loop_NTPase"/>
</dbReference>
<dbReference type="InterPro" id="IPR034003">
    <property type="entry name" value="ABCG_PDR_2"/>
</dbReference>
<feature type="transmembrane region" description="Helical" evidence="10">
    <location>
        <begin position="1961"/>
        <end position="1983"/>
    </location>
</feature>
<keyword evidence="8 10" id="KW-1133">Transmembrane helix</keyword>
<feature type="transmembrane region" description="Helical" evidence="10">
    <location>
        <begin position="1361"/>
        <end position="1384"/>
    </location>
</feature>
<evidence type="ECO:0000256" key="5">
    <source>
        <dbReference type="ARBA" id="ARBA00022737"/>
    </source>
</evidence>
<feature type="transmembrane region" description="Helical" evidence="10">
    <location>
        <begin position="723"/>
        <end position="745"/>
    </location>
</feature>
<dbReference type="InterPro" id="IPR013581">
    <property type="entry name" value="PDR_assoc"/>
</dbReference>
<feature type="transmembrane region" description="Helical" evidence="10">
    <location>
        <begin position="1932"/>
        <end position="1954"/>
    </location>
</feature>
<dbReference type="Pfam" id="PF00005">
    <property type="entry name" value="ABC_tran"/>
    <property type="match status" value="3"/>
</dbReference>
<evidence type="ECO:0000256" key="6">
    <source>
        <dbReference type="ARBA" id="ARBA00022741"/>
    </source>
</evidence>
<evidence type="ECO:0000256" key="9">
    <source>
        <dbReference type="ARBA" id="ARBA00023136"/>
    </source>
</evidence>
<reference evidence="12" key="2">
    <citation type="submission" date="2021-03" db="UniProtKB">
        <authorList>
            <consortium name="EnsemblPlants"/>
        </authorList>
    </citation>
    <scope>IDENTIFICATION</scope>
</reference>
<feature type="domain" description="ABC transporter" evidence="11">
    <location>
        <begin position="252"/>
        <end position="505"/>
    </location>
</feature>
<feature type="transmembrane region" description="Helical" evidence="10">
    <location>
        <begin position="1404"/>
        <end position="1422"/>
    </location>
</feature>
<evidence type="ECO:0000313" key="13">
    <source>
        <dbReference type="Proteomes" id="UP000596660"/>
    </source>
</evidence>
<keyword evidence="13" id="KW-1185">Reference proteome</keyword>
<evidence type="ECO:0000313" key="12">
    <source>
        <dbReference type="EnsemblPlants" id="AUR62006804-RA:cds"/>
    </source>
</evidence>
<dbReference type="GO" id="GO:0140359">
    <property type="term" value="F:ABC-type transporter activity"/>
    <property type="evidence" value="ECO:0007669"/>
    <property type="project" value="InterPro"/>
</dbReference>
<dbReference type="Pfam" id="PF19055">
    <property type="entry name" value="ABC2_membrane_7"/>
    <property type="match status" value="2"/>
</dbReference>
<feature type="domain" description="ABC transporter" evidence="11">
    <location>
        <begin position="947"/>
        <end position="1234"/>
    </location>
</feature>
<feature type="transmembrane region" description="Helical" evidence="10">
    <location>
        <begin position="20"/>
        <end position="47"/>
    </location>
</feature>
<dbReference type="Gramene" id="AUR62006804-RA">
    <property type="protein sequence ID" value="AUR62006804-RA:cds"/>
    <property type="gene ID" value="AUR62006804"/>
</dbReference>
<dbReference type="FunFam" id="3.40.50.300:FF:000157">
    <property type="entry name" value="ABC transporter G family member 34"/>
    <property type="match status" value="1"/>
</dbReference>
<keyword evidence="4 10" id="KW-0812">Transmembrane</keyword>
<evidence type="ECO:0000259" key="11">
    <source>
        <dbReference type="PROSITE" id="PS50893"/>
    </source>
</evidence>
<feature type="transmembrane region" description="Helical" evidence="10">
    <location>
        <begin position="1429"/>
        <end position="1450"/>
    </location>
</feature>
<feature type="transmembrane region" description="Helical" evidence="10">
    <location>
        <begin position="610"/>
        <end position="628"/>
    </location>
</feature>
<feature type="transmembrane region" description="Helical" evidence="10">
    <location>
        <begin position="640"/>
        <end position="666"/>
    </location>
</feature>
<comment type="subcellular location">
    <subcellularLocation>
        <location evidence="1">Membrane</location>
        <topology evidence="1">Multi-pass membrane protein</topology>
    </subcellularLocation>
</comment>
<feature type="transmembrane region" description="Helical" evidence="10">
    <location>
        <begin position="1989"/>
        <end position="2009"/>
    </location>
</feature>
<evidence type="ECO:0000256" key="8">
    <source>
        <dbReference type="ARBA" id="ARBA00022989"/>
    </source>
</evidence>
<feature type="transmembrane region" description="Helical" evidence="10">
    <location>
        <begin position="169"/>
        <end position="196"/>
    </location>
</feature>
<feature type="domain" description="ABC transporter" evidence="11">
    <location>
        <begin position="1593"/>
        <end position="1799"/>
    </location>
</feature>
<feature type="transmembrane region" description="Helical" evidence="10">
    <location>
        <begin position="59"/>
        <end position="81"/>
    </location>
</feature>
<feature type="transmembrane region" description="Helical" evidence="10">
    <location>
        <begin position="1876"/>
        <end position="1896"/>
    </location>
</feature>
<dbReference type="FunFam" id="3.40.50.300:FF:000179">
    <property type="entry name" value="ABC transporter G family member 34"/>
    <property type="match status" value="1"/>
</dbReference>
<keyword evidence="9 10" id="KW-0472">Membrane</keyword>
<proteinExistence type="inferred from homology"/>
<dbReference type="InterPro" id="IPR013525">
    <property type="entry name" value="ABC2_TM"/>
</dbReference>
<feature type="transmembrane region" description="Helical" evidence="10">
    <location>
        <begin position="686"/>
        <end position="711"/>
    </location>
</feature>
<dbReference type="Pfam" id="PF01061">
    <property type="entry name" value="ABC2_membrane"/>
    <property type="match status" value="4"/>
</dbReference>
<evidence type="ECO:0000256" key="3">
    <source>
        <dbReference type="ARBA" id="ARBA00022448"/>
    </source>
</evidence>
<protein>
    <recommendedName>
        <fullName evidence="11">ABC transporter domain-containing protein</fullName>
    </recommendedName>
</protein>
<dbReference type="GO" id="GO:0005524">
    <property type="term" value="F:ATP binding"/>
    <property type="evidence" value="ECO:0007669"/>
    <property type="project" value="UniProtKB-KW"/>
</dbReference>
<keyword evidence="6" id="KW-0547">Nucleotide-binding</keyword>
<dbReference type="GO" id="GO:0016887">
    <property type="term" value="F:ATP hydrolysis activity"/>
    <property type="evidence" value="ECO:0007669"/>
    <property type="project" value="InterPro"/>
</dbReference>
<evidence type="ECO:0000256" key="2">
    <source>
        <dbReference type="ARBA" id="ARBA00006012"/>
    </source>
</evidence>
<dbReference type="Proteomes" id="UP000596660">
    <property type="component" value="Unplaced"/>
</dbReference>
<keyword evidence="3" id="KW-0813">Transport</keyword>
<evidence type="ECO:0000256" key="4">
    <source>
        <dbReference type="ARBA" id="ARBA00022692"/>
    </source>
</evidence>
<dbReference type="GO" id="GO:0005886">
    <property type="term" value="C:plasma membrane"/>
    <property type="evidence" value="ECO:0007669"/>
    <property type="project" value="UniProtKB-ARBA"/>
</dbReference>
<keyword evidence="5" id="KW-0677">Repeat</keyword>
<name>A0A803L4L5_CHEQI</name>
<comment type="similarity">
    <text evidence="2">Belongs to the ABC transporter superfamily. ABCG family. PDR (TC 3.A.1.205) subfamily.</text>
</comment>
<dbReference type="Gene3D" id="3.40.50.300">
    <property type="entry name" value="P-loop containing nucleotide triphosphate hydrolases"/>
    <property type="match status" value="4"/>
</dbReference>
<organism evidence="12 13">
    <name type="scientific">Chenopodium quinoa</name>
    <name type="common">Quinoa</name>
    <dbReference type="NCBI Taxonomy" id="63459"/>
    <lineage>
        <taxon>Eukaryota</taxon>
        <taxon>Viridiplantae</taxon>
        <taxon>Streptophyta</taxon>
        <taxon>Embryophyta</taxon>
        <taxon>Tracheophyta</taxon>
        <taxon>Spermatophyta</taxon>
        <taxon>Magnoliopsida</taxon>
        <taxon>eudicotyledons</taxon>
        <taxon>Gunneridae</taxon>
        <taxon>Pentapetalae</taxon>
        <taxon>Caryophyllales</taxon>
        <taxon>Chenopodiaceae</taxon>
        <taxon>Chenopodioideae</taxon>
        <taxon>Atripliceae</taxon>
        <taxon>Chenopodium</taxon>
    </lineage>
</organism>
<dbReference type="InterPro" id="IPR043926">
    <property type="entry name" value="ABCG_dom"/>
</dbReference>
<evidence type="ECO:0000256" key="10">
    <source>
        <dbReference type="SAM" id="Phobius"/>
    </source>
</evidence>
<dbReference type="PROSITE" id="PS50893">
    <property type="entry name" value="ABC_TRANSPORTER_2"/>
    <property type="match status" value="3"/>
</dbReference>
<dbReference type="PANTHER" id="PTHR19241">
    <property type="entry name" value="ATP-BINDING CASSETTE TRANSPORTER"/>
    <property type="match status" value="1"/>
</dbReference>
<feature type="transmembrane region" description="Helical" evidence="10">
    <location>
        <begin position="87"/>
        <end position="109"/>
    </location>
</feature>
<keyword evidence="7" id="KW-0067">ATP-binding</keyword>
<feature type="transmembrane region" description="Helical" evidence="10">
    <location>
        <begin position="1510"/>
        <end position="1537"/>
    </location>
</feature>
<sequence length="2026" mass="229134">MTIMRLPVFFKQRDLYFYPAWAYAIPATILKIPLSILLAVIWTSLTYYTIGYAPEVGRFFCQALLFSGVHLASISMFRLLASLFRTTVASTFASVIFILFVFIFSGFIIPRSSMPVWLRWGFWVVPLTYGEIGLATNEFLAPRWQKMLASNTTIGHEVLQSRGLLFDGYFVWVSVGALFGFCVLSTLGFTLALTFLKAPRASTAFISREKLSQLQGSGDPYQVENELKICGKKSCVEANKGYMILPFQPFTVTFQNVQYYIDTPMEMREQGFTEKKLQLLHDITGSFKPGVLTALMGVSGAGKTTLLDVLAGRKTSGTIEGEIRIGGYPKVQETFARVSGYCEQTDIHSPNITVEESLIFSAWLRLPDNVDSKTKTEFVNEVLQTIELNEVKDALVGLPGINGLSTEQRKRLTIAVELVANPSIIFMDEPTTGLDARAAAIVIRAVQNVVATGRTVVCTIHQPSIDIFEAFDELMLLKTGGRIIYSGPLGQQSRKVIEYFQTIPSMPKIKDNYNPATWMLEVTSASSEVELGINFAKVYNNSVLCNSLCIFSRHVDSRNNEEIVQKLSVPSVDSKDLHFHSRFSLSGWEQYKCCLWKQQLSYWRSPSYNLMRLLFSFVSSLIFGLLFWQQGRSIKDEQSMFTIFGSMFASVTFLGINNCSTVLPFISTERSVVYRERFAGMYSSWAYSFAQVTVELPYLLTIALIFTVISYPMIGYYLTAYKLIWYFYAMSCTLVYFNYLGMMLASLTPNYQVASIIASANYALMNLFSGFLIPKPYYAMSQFFDDEIEPQHSELAELGKSSRLSFQSHKSSFRRNTSLDSSKDVLDEEFIQEWAKFERLPSYQRSRMLLFDKYDGGSTINANGKRMIDVSMLGPLDRHQFIEKLIKQIEQDNLRLLQKLRKRMEKVGLRFPTVKIKYKNLFVDARCKVVDGKPLPTLWNTFKSSLSVFSKLLRSQLQEAKLTIIKDVSGIIKPGSQALVSVMLLLKYILQYVTFSMGFKVGKLEGLLAYISRSFLSKGDIEYNGHRFEEFITQKTSAYISQHDLHIPEMTVRETVDFSARCQGVGSRADLLIEVCKREKQEGIIPDADIDAYMKAIAVEGLKNSLQTDYILKILGLDICADTMVGDVMRRGISGGQKKRLTTGDMIVGPTKALFMDEITNGLDSSTAFQIVSCIQQLVHVTDASALIALLQPAPETFDLFDDVILMAEGKIVYHGPRDCVLEFFETCGFRCPKRKGIADFLQEVISQKDQPQYWFRKEPYGYISVNMFCEKYRASRVGKTLYEEASQPPVKTQLVIIALITMTVFLRIRMHVDILHANYYLGSLFYGLIMLLLDGFPELSMTIIRLPVFFKQRDLYFYPAWAYAIPATILKIPLSILLAVIWTSLTYCTIGYAPEVGRFFCQALLFSGVHLASISMFRLLASLFRTTVASTFASVIFILFVFIFSGFIIPQSSMPVWLRWGFWAVPLTYGEIGLATNEFLSPRWQKMLASNTTIGHEVLQSRGLLFDSYFVWVSIGALFGFCILSTVGFTLALTYLKAPRASMAFISREKLSQLQGSGDPYQVDNELKSCGKKSCVESNKGYMILPFQPLTVTFHNVQYFIDTPTEMRERGFTEKKLQLLHDITGSFKPGVLTALMGVSGAGKTTLLDVLAGRKTSGTIKGEIRIGGYPKEFVNKVLQTVELNEVRDALVGLPGVNGLSTEQRKRLTIAVELVANPSIIFMDEPTTGLDARAASIVIRAVKNIVATGRTVVCTIHQPSIDMFEAFDERSLLRLLEIELGINFTEVYYNSVLCQINEEVVQKLSLPSVDSKDLHFHSRFSLSGWEQYKSCLWKQQLSYWRSPSYNLMRLLFSLVSSLIFGLLFWQQGRNIKDEQSMFTIFGSMFVSVTFLGINNCKSVLPFISTERNVVYRERFAGMYSSWAYSFAQVTVELPYLLTIALIFTIISYPMIGYYLTAYKLIWYFYAMSCTLVYFNYLGMMLASLTPNYQMASIIASANYALMNLFSGFLFPKPEFVFKLSAVKARTE</sequence>
<dbReference type="CDD" id="cd03232">
    <property type="entry name" value="ABCG_PDR_domain2"/>
    <property type="match status" value="1"/>
</dbReference>
<dbReference type="InterPro" id="IPR003439">
    <property type="entry name" value="ABC_transporter-like_ATP-bd"/>
</dbReference>
<dbReference type="InterPro" id="IPR003593">
    <property type="entry name" value="AAA+_ATPase"/>
</dbReference>
<evidence type="ECO:0000256" key="1">
    <source>
        <dbReference type="ARBA" id="ARBA00004141"/>
    </source>
</evidence>
<evidence type="ECO:0000256" key="7">
    <source>
        <dbReference type="ARBA" id="ARBA00022840"/>
    </source>
</evidence>